<organism evidence="2 3">
    <name type="scientific">Thecamonas trahens ATCC 50062</name>
    <dbReference type="NCBI Taxonomy" id="461836"/>
    <lineage>
        <taxon>Eukaryota</taxon>
        <taxon>Apusozoa</taxon>
        <taxon>Apusomonadida</taxon>
        <taxon>Apusomonadidae</taxon>
        <taxon>Thecamonas</taxon>
    </lineage>
</organism>
<protein>
    <submittedName>
        <fullName evidence="2">Uncharacterized protein</fullName>
    </submittedName>
</protein>
<evidence type="ECO:0000256" key="1">
    <source>
        <dbReference type="SAM" id="MobiDB-lite"/>
    </source>
</evidence>
<dbReference type="AlphaFoldDB" id="A0A0L0DN22"/>
<sequence length="148" mass="16027">MPLLRCIPVLWPSTAELWAAAQAVVEAEAKALEEADVEPWESTYRAELADNVPEPLDIDEAVLGTHARKDDVIAGSYAELVHDVPLSVWRDRLGREQLGTATTGANAFGRNAGFSQPIHEYDRAYTKIEEGAPPPSTASASNPIKYAA</sequence>
<dbReference type="RefSeq" id="XP_013762021.1">
    <property type="nucleotide sequence ID" value="XM_013906567.1"/>
</dbReference>
<accession>A0A0L0DN22</accession>
<evidence type="ECO:0000313" key="2">
    <source>
        <dbReference type="EMBL" id="KNC53707.1"/>
    </source>
</evidence>
<evidence type="ECO:0000313" key="3">
    <source>
        <dbReference type="Proteomes" id="UP000054408"/>
    </source>
</evidence>
<dbReference type="EMBL" id="GL349437">
    <property type="protein sequence ID" value="KNC53707.1"/>
    <property type="molecule type" value="Genomic_DNA"/>
</dbReference>
<name>A0A0L0DN22_THETB</name>
<reference evidence="2 3" key="1">
    <citation type="submission" date="2010-05" db="EMBL/GenBank/DDBJ databases">
        <title>The Genome Sequence of Thecamonas trahens ATCC 50062.</title>
        <authorList>
            <consortium name="The Broad Institute Genome Sequencing Platform"/>
            <person name="Russ C."/>
            <person name="Cuomo C."/>
            <person name="Shea T."/>
            <person name="Young S.K."/>
            <person name="Zeng Q."/>
            <person name="Koehrsen M."/>
            <person name="Haas B."/>
            <person name="Borodovsky M."/>
            <person name="Guigo R."/>
            <person name="Alvarado L."/>
            <person name="Berlin A."/>
            <person name="Bochicchio J."/>
            <person name="Borenstein D."/>
            <person name="Chapman S."/>
            <person name="Chen Z."/>
            <person name="Freedman E."/>
            <person name="Gellesch M."/>
            <person name="Goldberg J."/>
            <person name="Griggs A."/>
            <person name="Gujja S."/>
            <person name="Heilman E."/>
            <person name="Heiman D."/>
            <person name="Hepburn T."/>
            <person name="Howarth C."/>
            <person name="Jen D."/>
            <person name="Larson L."/>
            <person name="Mehta T."/>
            <person name="Park D."/>
            <person name="Pearson M."/>
            <person name="Roberts A."/>
            <person name="Saif S."/>
            <person name="Shenoy N."/>
            <person name="Sisk P."/>
            <person name="Stolte C."/>
            <person name="Sykes S."/>
            <person name="Thomson T."/>
            <person name="Walk T."/>
            <person name="White J."/>
            <person name="Yandava C."/>
            <person name="Burger G."/>
            <person name="Gray M.W."/>
            <person name="Holland P.W.H."/>
            <person name="King N."/>
            <person name="Lang F.B.F."/>
            <person name="Roger A.J."/>
            <person name="Ruiz-Trillo I."/>
            <person name="Lander E."/>
            <person name="Nusbaum C."/>
        </authorList>
    </citation>
    <scope>NUCLEOTIDE SEQUENCE [LARGE SCALE GENOMIC DNA]</scope>
    <source>
        <strain evidence="2 3">ATCC 50062</strain>
    </source>
</reference>
<proteinExistence type="predicted"/>
<feature type="region of interest" description="Disordered" evidence="1">
    <location>
        <begin position="129"/>
        <end position="148"/>
    </location>
</feature>
<gene>
    <name evidence="2" type="ORF">AMSG_01418</name>
</gene>
<keyword evidence="3" id="KW-1185">Reference proteome</keyword>
<dbReference type="Proteomes" id="UP000054408">
    <property type="component" value="Unassembled WGS sequence"/>
</dbReference>
<dbReference type="GeneID" id="25561168"/>